<evidence type="ECO:0000313" key="6">
    <source>
        <dbReference type="Proteomes" id="UP001221757"/>
    </source>
</evidence>
<dbReference type="EMBL" id="JARKIE010001165">
    <property type="protein sequence ID" value="KAJ7605223.1"/>
    <property type="molecule type" value="Genomic_DNA"/>
</dbReference>
<dbReference type="AlphaFoldDB" id="A0AAD7F6L3"/>
<organism evidence="5 6">
    <name type="scientific">Mycena rosella</name>
    <name type="common">Pink bonnet</name>
    <name type="synonym">Agaricus rosellus</name>
    <dbReference type="NCBI Taxonomy" id="1033263"/>
    <lineage>
        <taxon>Eukaryota</taxon>
        <taxon>Fungi</taxon>
        <taxon>Dikarya</taxon>
        <taxon>Basidiomycota</taxon>
        <taxon>Agaricomycotina</taxon>
        <taxon>Agaricomycetes</taxon>
        <taxon>Agaricomycetidae</taxon>
        <taxon>Agaricales</taxon>
        <taxon>Marasmiineae</taxon>
        <taxon>Mycenaceae</taxon>
        <taxon>Mycena</taxon>
    </lineage>
</organism>
<feature type="domain" description="CCHC-type" evidence="4">
    <location>
        <begin position="208"/>
        <end position="221"/>
    </location>
</feature>
<comment type="caution">
    <text evidence="5">The sequence shown here is derived from an EMBL/GenBank/DDBJ whole genome shotgun (WGS) entry which is preliminary data.</text>
</comment>
<accession>A0AAD7F6L3</accession>
<dbReference type="InterPro" id="IPR036875">
    <property type="entry name" value="Znf_CCHC_sf"/>
</dbReference>
<keyword evidence="2" id="KW-0862">Zinc</keyword>
<feature type="compositionally biased region" description="Basic and acidic residues" evidence="3">
    <location>
        <begin position="165"/>
        <end position="178"/>
    </location>
</feature>
<dbReference type="GO" id="GO:0008270">
    <property type="term" value="F:zinc ion binding"/>
    <property type="evidence" value="ECO:0007669"/>
    <property type="project" value="UniProtKB-KW"/>
</dbReference>
<evidence type="ECO:0000259" key="4">
    <source>
        <dbReference type="PROSITE" id="PS50158"/>
    </source>
</evidence>
<feature type="region of interest" description="Disordered" evidence="3">
    <location>
        <begin position="165"/>
        <end position="195"/>
    </location>
</feature>
<proteinExistence type="predicted"/>
<evidence type="ECO:0000256" key="3">
    <source>
        <dbReference type="SAM" id="MobiDB-lite"/>
    </source>
</evidence>
<keyword evidence="6" id="KW-1185">Reference proteome</keyword>
<evidence type="ECO:0000313" key="5">
    <source>
        <dbReference type="EMBL" id="KAJ7605223.1"/>
    </source>
</evidence>
<evidence type="ECO:0000256" key="1">
    <source>
        <dbReference type="ARBA" id="ARBA00022664"/>
    </source>
</evidence>
<dbReference type="InterPro" id="IPR001878">
    <property type="entry name" value="Znf_CCHC"/>
</dbReference>
<dbReference type="Proteomes" id="UP001221757">
    <property type="component" value="Unassembled WGS sequence"/>
</dbReference>
<dbReference type="GO" id="GO:0006397">
    <property type="term" value="P:mRNA processing"/>
    <property type="evidence" value="ECO:0007669"/>
    <property type="project" value="UniProtKB-KW"/>
</dbReference>
<dbReference type="GO" id="GO:0003676">
    <property type="term" value="F:nucleic acid binding"/>
    <property type="evidence" value="ECO:0007669"/>
    <property type="project" value="InterPro"/>
</dbReference>
<dbReference type="PROSITE" id="PS50158">
    <property type="entry name" value="ZF_CCHC"/>
    <property type="match status" value="1"/>
</dbReference>
<evidence type="ECO:0000256" key="2">
    <source>
        <dbReference type="PROSITE-ProRule" id="PRU00047"/>
    </source>
</evidence>
<sequence>MCTSGPTRALYNSPTCSGVSQRILELATAGIYLERSIFMNKHIHNMFVNQSDPKYQPKKCTITGDDGKTIITWWFVENVPVEAAGQLEAYNKHRHRCRDVDLIDEKDFVMVQQWCRAWMQLQTWRLTVWDEGIYHKELEASRARYFENKIAKQMGELERLGHTQRPSCEHDLRHESPRSRSTYLGPERTSSSLYPERSFRKDATTALCLKCGDTGHMACECHASKTVKGAHQDIL</sequence>
<reference evidence="5" key="1">
    <citation type="submission" date="2023-03" db="EMBL/GenBank/DDBJ databases">
        <title>Massive genome expansion in bonnet fungi (Mycena s.s.) driven by repeated elements and novel gene families across ecological guilds.</title>
        <authorList>
            <consortium name="Lawrence Berkeley National Laboratory"/>
            <person name="Harder C.B."/>
            <person name="Miyauchi S."/>
            <person name="Viragh M."/>
            <person name="Kuo A."/>
            <person name="Thoen E."/>
            <person name="Andreopoulos B."/>
            <person name="Lu D."/>
            <person name="Skrede I."/>
            <person name="Drula E."/>
            <person name="Henrissat B."/>
            <person name="Morin E."/>
            <person name="Kohler A."/>
            <person name="Barry K."/>
            <person name="LaButti K."/>
            <person name="Morin E."/>
            <person name="Salamov A."/>
            <person name="Lipzen A."/>
            <person name="Mereny Z."/>
            <person name="Hegedus B."/>
            <person name="Baldrian P."/>
            <person name="Stursova M."/>
            <person name="Weitz H."/>
            <person name="Taylor A."/>
            <person name="Grigoriev I.V."/>
            <person name="Nagy L.G."/>
            <person name="Martin F."/>
            <person name="Kauserud H."/>
        </authorList>
    </citation>
    <scope>NUCLEOTIDE SEQUENCE</scope>
    <source>
        <strain evidence="5">CBHHK067</strain>
    </source>
</reference>
<keyword evidence="1" id="KW-0507">mRNA processing</keyword>
<keyword evidence="2" id="KW-0863">Zinc-finger</keyword>
<gene>
    <name evidence="5" type="ORF">B0H17DRAFT_1154308</name>
</gene>
<name>A0AAD7F6L3_MYCRO</name>
<protein>
    <recommendedName>
        <fullName evidence="4">CCHC-type domain-containing protein</fullName>
    </recommendedName>
</protein>
<keyword evidence="2" id="KW-0479">Metal-binding</keyword>
<dbReference type="SUPFAM" id="SSF57756">
    <property type="entry name" value="Retrovirus zinc finger-like domains"/>
    <property type="match status" value="1"/>
</dbReference>